<dbReference type="EMBL" id="BMPE01000014">
    <property type="protein sequence ID" value="GGL12375.1"/>
    <property type="molecule type" value="Genomic_DNA"/>
</dbReference>
<dbReference type="RefSeq" id="WP_189070156.1">
    <property type="nucleotide sequence ID" value="NZ_BMPE01000014.1"/>
</dbReference>
<feature type="transmembrane region" description="Helical" evidence="5">
    <location>
        <begin position="247"/>
        <end position="265"/>
    </location>
</feature>
<evidence type="ECO:0000313" key="6">
    <source>
        <dbReference type="EMBL" id="GGL12375.1"/>
    </source>
</evidence>
<keyword evidence="7" id="KW-1185">Reference proteome</keyword>
<evidence type="ECO:0000256" key="5">
    <source>
        <dbReference type="SAM" id="Phobius"/>
    </source>
</evidence>
<name>A0ABQ2FNU2_9DEIO</name>
<evidence type="ECO:0000256" key="3">
    <source>
        <dbReference type="ARBA" id="ARBA00022989"/>
    </source>
</evidence>
<protein>
    <recommendedName>
        <fullName evidence="8">Binding-protein-dependent transport systems inner membrane component</fullName>
    </recommendedName>
</protein>
<evidence type="ECO:0008006" key="8">
    <source>
        <dbReference type="Google" id="ProtNLM"/>
    </source>
</evidence>
<dbReference type="InterPro" id="IPR035906">
    <property type="entry name" value="MetI-like_sf"/>
</dbReference>
<evidence type="ECO:0000256" key="2">
    <source>
        <dbReference type="ARBA" id="ARBA00022692"/>
    </source>
</evidence>
<keyword evidence="4 5" id="KW-0472">Membrane</keyword>
<feature type="transmembrane region" description="Helical" evidence="5">
    <location>
        <begin position="76"/>
        <end position="97"/>
    </location>
</feature>
<sequence length="286" mass="30467">MRWWWLLAPLVLLALLAPRAECPVRPLIALPGVTDAAALRVPPLRPGDPLARLGTDRFGRDAACVLPRALRRSLTLALWALAWGAVPGVLLGLWRGWRGAVTWVPELPALLLAALLLGRGSFRLVLAGGVALLTARMVAAQVTAVRREGFVEGAAALGGGTAHVLRVHVWPHLRPRLGAVLGTVLSGVFLWLMELGALGFHDQPTLTVAFTDGLDAVPDVTAVPLNADLGQLISFARWTWLDTPEGLAWPALLLTLLVLALKDAARATSGPRTRAGSGPRRPAARR</sequence>
<accession>A0ABQ2FNU2</accession>
<dbReference type="Proteomes" id="UP000604341">
    <property type="component" value="Unassembled WGS sequence"/>
</dbReference>
<dbReference type="SUPFAM" id="SSF161098">
    <property type="entry name" value="MetI-like"/>
    <property type="match status" value="1"/>
</dbReference>
<feature type="transmembrane region" description="Helical" evidence="5">
    <location>
        <begin position="177"/>
        <end position="200"/>
    </location>
</feature>
<feature type="transmembrane region" description="Helical" evidence="5">
    <location>
        <begin position="109"/>
        <end position="133"/>
    </location>
</feature>
<dbReference type="PANTHER" id="PTHR43839">
    <property type="entry name" value="OPPC IN A BINDING PROTEIN-DEPENDENT TRANSPORT SYSTEM"/>
    <property type="match status" value="1"/>
</dbReference>
<comment type="caution">
    <text evidence="6">The sequence shown here is derived from an EMBL/GenBank/DDBJ whole genome shotgun (WGS) entry which is preliminary data.</text>
</comment>
<dbReference type="PANTHER" id="PTHR43839:SF1">
    <property type="entry name" value="OPPC IN A BINDING PROTEIN-DEPENDENT TRANSPORT SYSTEM"/>
    <property type="match status" value="1"/>
</dbReference>
<evidence type="ECO:0000256" key="1">
    <source>
        <dbReference type="ARBA" id="ARBA00004141"/>
    </source>
</evidence>
<gene>
    <name evidence="6" type="ORF">GCM10010844_33820</name>
</gene>
<comment type="subcellular location">
    <subcellularLocation>
        <location evidence="1">Membrane</location>
        <topology evidence="1">Multi-pass membrane protein</topology>
    </subcellularLocation>
</comment>
<reference evidence="7" key="1">
    <citation type="journal article" date="2019" name="Int. J. Syst. Evol. Microbiol.">
        <title>The Global Catalogue of Microorganisms (GCM) 10K type strain sequencing project: providing services to taxonomists for standard genome sequencing and annotation.</title>
        <authorList>
            <consortium name="The Broad Institute Genomics Platform"/>
            <consortium name="The Broad Institute Genome Sequencing Center for Infectious Disease"/>
            <person name="Wu L."/>
            <person name="Ma J."/>
        </authorList>
    </citation>
    <scope>NUCLEOTIDE SEQUENCE [LARGE SCALE GENOMIC DNA]</scope>
    <source>
        <strain evidence="7">JCM 19173</strain>
    </source>
</reference>
<organism evidence="6 7">
    <name type="scientific">Deinococcus radiotolerans</name>
    <dbReference type="NCBI Taxonomy" id="1309407"/>
    <lineage>
        <taxon>Bacteria</taxon>
        <taxon>Thermotogati</taxon>
        <taxon>Deinococcota</taxon>
        <taxon>Deinococci</taxon>
        <taxon>Deinococcales</taxon>
        <taxon>Deinococcaceae</taxon>
        <taxon>Deinococcus</taxon>
    </lineage>
</organism>
<proteinExistence type="predicted"/>
<keyword evidence="2 5" id="KW-0812">Transmembrane</keyword>
<evidence type="ECO:0000256" key="4">
    <source>
        <dbReference type="ARBA" id="ARBA00023136"/>
    </source>
</evidence>
<evidence type="ECO:0000313" key="7">
    <source>
        <dbReference type="Proteomes" id="UP000604341"/>
    </source>
</evidence>
<keyword evidence="3 5" id="KW-1133">Transmembrane helix</keyword>